<dbReference type="Gene3D" id="3.40.50.1460">
    <property type="match status" value="1"/>
</dbReference>
<dbReference type="PANTHER" id="PTHR19879:SF9">
    <property type="entry name" value="TRANSCRIPTION INITIATION FACTOR TFIID SUBUNIT 5"/>
    <property type="match status" value="1"/>
</dbReference>
<evidence type="ECO:0000313" key="5">
    <source>
        <dbReference type="Proteomes" id="UP000282957"/>
    </source>
</evidence>
<reference evidence="4 5" key="1">
    <citation type="submission" date="2019-01" db="EMBL/GenBank/DDBJ databases">
        <authorList>
            <person name="Chen W.-M."/>
        </authorList>
    </citation>
    <scope>NUCLEOTIDE SEQUENCE [LARGE SCALE GENOMIC DNA]</scope>
    <source>
        <strain evidence="4 5">CCP-6</strain>
    </source>
</reference>
<feature type="repeat" description="WD" evidence="1">
    <location>
        <begin position="42"/>
        <end position="73"/>
    </location>
</feature>
<feature type="region of interest" description="Disordered" evidence="2">
    <location>
        <begin position="655"/>
        <end position="687"/>
    </location>
</feature>
<dbReference type="PANTHER" id="PTHR19879">
    <property type="entry name" value="TRANSCRIPTION INITIATION FACTOR TFIID"/>
    <property type="match status" value="1"/>
</dbReference>
<evidence type="ECO:0000256" key="2">
    <source>
        <dbReference type="SAM" id="MobiDB-lite"/>
    </source>
</evidence>
<protein>
    <submittedName>
        <fullName evidence="4">Uncharacterized protein</fullName>
    </submittedName>
</protein>
<name>A0A437LZ44_9PROT</name>
<proteinExistence type="predicted"/>
<organism evidence="4 5">
    <name type="scientific">Rhodovarius crocodyli</name>
    <dbReference type="NCBI Taxonomy" id="1979269"/>
    <lineage>
        <taxon>Bacteria</taxon>
        <taxon>Pseudomonadati</taxon>
        <taxon>Pseudomonadota</taxon>
        <taxon>Alphaproteobacteria</taxon>
        <taxon>Acetobacterales</taxon>
        <taxon>Roseomonadaceae</taxon>
        <taxon>Rhodovarius</taxon>
    </lineage>
</organism>
<sequence>MKSLAALARRLSLVLALTLASGPGWGQGGGQPPVSPFLRIELGTHSAPITRVVPLPDGQRVLTVSLDKTARLWAADGSMLRSFRPPIGDGDEGALAAAAVSPDGATAWVAGQTGAAWGRTAVVYAFNIEDGAMRRLNTGVPASVTALAPSADGQRLAVGFARSGGIAIIDFQRREVYHRPDLGIANGVRSLAFDRSGRLAVASGDGSVRLLAPDFRPIAQHRLTEGGQPGDIAFSPDGKLLAVGMANMPQVRLLDAASLRAQRNPPIGNGLGQQRQDLRSVAWVPGPGGAALVAAGYVLNPQGQSVALRWSNLAAQPAALLALGGTDAILQLNALPDGRMLFAAADPAWGVLALDAKSGLRVAPSRADFRGVAQGLSQPGVDRTEFGFTRQGPGSFRVSPDGMAVEFGLHQGGQDVLRFDVAERRLTRLQGPSNLPGPVPGVLPLREWLNGQSPRFADKLLQLDEGERARSAALLPGNSGFLLGTDFAIRWFDMNGNLQASMVAPAAVWGVQPTADGRQVVAALGDGTLRWYDLNPTNALAPRAALFVHGDARRWLLWTPEGFFDHSDEGGQNLAGFHLNRAANESAEWIAFNQLHRVFYAEDLVRRRLAFADEAPMRERLAQIGDVRRLLAGANPPRVTLSALCYALPTGSEECRPVSPTGATRGLGRVRDSGGEAAATNLGGTTPIPAATNGLELPEGVTEVVLRAALFERGGGVGQVDVFVNGRNQGRAETRGLRREAPAAPAPTPLPAGAQPLERRIRLEPGTNTLQLRAFDAGNSAFGQSELVELRAPVRSRTAEAPRQPVLHVLSIGVDDYTATAAEGLRSLSNAAEDAQTLVRGIQGRPARAYGRVNSVVLNDRDASLPSIEAAFERLRAEVKEEDTVVIFIAGHGMADGQRYLFVPYLPQAATMDAIRRDSLDDRRLVALWASLPARNSILLLDTCHAGAFNLDFAGTLQNETGRFVLAAASAQQSAADTAAGRRNSPFSVAIQEALTGATRDIATRGVTDQLQLGLHVRNRTPVLAREVGVDQRVAFRMSAGEIPEPFPLTEARQ</sequence>
<dbReference type="EMBL" id="SACL01000012">
    <property type="protein sequence ID" value="RVT90691.1"/>
    <property type="molecule type" value="Genomic_DNA"/>
</dbReference>
<evidence type="ECO:0000256" key="1">
    <source>
        <dbReference type="PROSITE-ProRule" id="PRU00221"/>
    </source>
</evidence>
<keyword evidence="5" id="KW-1185">Reference proteome</keyword>
<keyword evidence="3" id="KW-0732">Signal</keyword>
<dbReference type="Proteomes" id="UP000282957">
    <property type="component" value="Unassembled WGS sequence"/>
</dbReference>
<dbReference type="SMART" id="SM00320">
    <property type="entry name" value="WD40"/>
    <property type="match status" value="4"/>
</dbReference>
<dbReference type="InterPro" id="IPR011047">
    <property type="entry name" value="Quinoprotein_ADH-like_sf"/>
</dbReference>
<keyword evidence="1" id="KW-0853">WD repeat</keyword>
<comment type="caution">
    <text evidence="4">The sequence shown here is derived from an EMBL/GenBank/DDBJ whole genome shotgun (WGS) entry which is preliminary data.</text>
</comment>
<feature type="region of interest" description="Disordered" evidence="2">
    <location>
        <begin position="733"/>
        <end position="753"/>
    </location>
</feature>
<dbReference type="Pfam" id="PF00400">
    <property type="entry name" value="WD40"/>
    <property type="match status" value="2"/>
</dbReference>
<evidence type="ECO:0000313" key="4">
    <source>
        <dbReference type="EMBL" id="RVT90691.1"/>
    </source>
</evidence>
<evidence type="ECO:0000256" key="3">
    <source>
        <dbReference type="SAM" id="SignalP"/>
    </source>
</evidence>
<dbReference type="SUPFAM" id="SSF50998">
    <property type="entry name" value="Quinoprotein alcohol dehydrogenase-like"/>
    <property type="match status" value="2"/>
</dbReference>
<dbReference type="OrthoDB" id="235631at2"/>
<dbReference type="InterPro" id="IPR015943">
    <property type="entry name" value="WD40/YVTN_repeat-like_dom_sf"/>
</dbReference>
<accession>A0A437LZ44</accession>
<dbReference type="Gene3D" id="2.130.10.10">
    <property type="entry name" value="YVTN repeat-like/Quinoprotein amine dehydrogenase"/>
    <property type="match status" value="2"/>
</dbReference>
<dbReference type="InterPro" id="IPR001680">
    <property type="entry name" value="WD40_rpt"/>
</dbReference>
<dbReference type="PROSITE" id="PS50082">
    <property type="entry name" value="WD_REPEATS_2"/>
    <property type="match status" value="1"/>
</dbReference>
<gene>
    <name evidence="4" type="ORF">EOD42_23090</name>
</gene>
<dbReference type="RefSeq" id="WP_127789958.1">
    <property type="nucleotide sequence ID" value="NZ_SACL01000012.1"/>
</dbReference>
<feature type="signal peptide" evidence="3">
    <location>
        <begin position="1"/>
        <end position="26"/>
    </location>
</feature>
<dbReference type="AlphaFoldDB" id="A0A437LZ44"/>
<feature type="chain" id="PRO_5019418201" evidence="3">
    <location>
        <begin position="27"/>
        <end position="1054"/>
    </location>
</feature>